<organism evidence="1 2">
    <name type="scientific">Mycolicibacterium arenosum</name>
    <dbReference type="NCBI Taxonomy" id="2952157"/>
    <lineage>
        <taxon>Bacteria</taxon>
        <taxon>Bacillati</taxon>
        <taxon>Actinomycetota</taxon>
        <taxon>Actinomycetes</taxon>
        <taxon>Mycobacteriales</taxon>
        <taxon>Mycobacteriaceae</taxon>
        <taxon>Mycolicibacterium</taxon>
    </lineage>
</organism>
<reference evidence="1 2" key="1">
    <citation type="submission" date="2022-06" db="EMBL/GenBank/DDBJ databases">
        <title>Mycolicibacterium sp. CAU 1645 isolated from seawater.</title>
        <authorList>
            <person name="Kim W."/>
        </authorList>
    </citation>
    <scope>NUCLEOTIDE SEQUENCE [LARGE SCALE GENOMIC DNA]</scope>
    <source>
        <strain evidence="1 2">CAU 1645</strain>
    </source>
</reference>
<keyword evidence="2" id="KW-1185">Reference proteome</keyword>
<accession>A0ABT1M2W0</accession>
<proteinExistence type="predicted"/>
<dbReference type="EMBL" id="JANDBD010000004">
    <property type="protein sequence ID" value="MCP9272925.1"/>
    <property type="molecule type" value="Genomic_DNA"/>
</dbReference>
<dbReference type="InterPro" id="IPR029069">
    <property type="entry name" value="HotDog_dom_sf"/>
</dbReference>
<comment type="caution">
    <text evidence="1">The sequence shown here is derived from an EMBL/GenBank/DDBJ whole genome shotgun (WGS) entry which is preliminary data.</text>
</comment>
<dbReference type="RefSeq" id="WP_255060172.1">
    <property type="nucleotide sequence ID" value="NZ_JANDBD010000004.1"/>
</dbReference>
<dbReference type="SUPFAM" id="SSF54637">
    <property type="entry name" value="Thioesterase/thiol ester dehydrase-isomerase"/>
    <property type="match status" value="1"/>
</dbReference>
<evidence type="ECO:0000313" key="2">
    <source>
        <dbReference type="Proteomes" id="UP001651690"/>
    </source>
</evidence>
<evidence type="ECO:0000313" key="1">
    <source>
        <dbReference type="EMBL" id="MCP9272925.1"/>
    </source>
</evidence>
<dbReference type="Proteomes" id="UP001651690">
    <property type="component" value="Unassembled WGS sequence"/>
</dbReference>
<name>A0ABT1M2W0_9MYCO</name>
<gene>
    <name evidence="1" type="ORF">NM203_12090</name>
</gene>
<protein>
    <submittedName>
        <fullName evidence="1">Uncharacterized protein</fullName>
    </submittedName>
</protein>
<sequence>MTEGLRDIRELMDDADAYRDELFRRWTGLLSYRYIGRNHDSMNLGDTDDTVRIRRDMRNAAGGLMVAPLAISSPEGCQTDMVAVPNPVIASVQIIDPGVDVQTIEIVGSGVVHQGRTMGYGRCLIVDADHPDRVLAFIEGQGAVIGIPPEGLDRMDVSGTEIVIEDSPDLPPLWQAFGAEKRGDGYWILPPLTLELASPDAALHIGPQHVLLETAATELAADLAGTPRVQVTSWHVMFMARGKVGPFRAEGIAYAGEPGRIGVRITIHDEGNDDRAVTSCAAVFDVLP</sequence>